<name>A0ABN1AGR4_9ACTN</name>
<keyword evidence="13" id="KW-1185">Reference proteome</keyword>
<evidence type="ECO:0000256" key="10">
    <source>
        <dbReference type="SAM" id="Phobius"/>
    </source>
</evidence>
<keyword evidence="10" id="KW-1133">Transmembrane helix</keyword>
<keyword evidence="10" id="KW-0472">Membrane</keyword>
<keyword evidence="6 12" id="KW-0418">Kinase</keyword>
<evidence type="ECO:0000256" key="8">
    <source>
        <dbReference type="ARBA" id="ARBA00023012"/>
    </source>
</evidence>
<dbReference type="InterPro" id="IPR050482">
    <property type="entry name" value="Sensor_HK_TwoCompSys"/>
</dbReference>
<feature type="transmembrane region" description="Helical" evidence="10">
    <location>
        <begin position="150"/>
        <end position="168"/>
    </location>
</feature>
<dbReference type="Pfam" id="PF07730">
    <property type="entry name" value="HisKA_3"/>
    <property type="match status" value="1"/>
</dbReference>
<gene>
    <name evidence="12" type="ORF">GCM10010361_45710</name>
</gene>
<accession>A0ABN1AGR4</accession>
<dbReference type="SUPFAM" id="SSF55874">
    <property type="entry name" value="ATPase domain of HSP90 chaperone/DNA topoisomerase II/histidine kinase"/>
    <property type="match status" value="1"/>
</dbReference>
<dbReference type="PANTHER" id="PTHR24421">
    <property type="entry name" value="NITRATE/NITRITE SENSOR PROTEIN NARX-RELATED"/>
    <property type="match status" value="1"/>
</dbReference>
<dbReference type="EC" id="2.7.13.3" evidence="2"/>
<comment type="catalytic activity">
    <reaction evidence="1">
        <text>ATP + protein L-histidine = ADP + protein N-phospho-L-histidine.</text>
        <dbReference type="EC" id="2.7.13.3"/>
    </reaction>
</comment>
<dbReference type="InterPro" id="IPR011712">
    <property type="entry name" value="Sig_transdc_His_kin_sub3_dim/P"/>
</dbReference>
<dbReference type="InterPro" id="IPR005467">
    <property type="entry name" value="His_kinase_dom"/>
</dbReference>
<evidence type="ECO:0000256" key="1">
    <source>
        <dbReference type="ARBA" id="ARBA00000085"/>
    </source>
</evidence>
<dbReference type="SMART" id="SM00387">
    <property type="entry name" value="HATPase_c"/>
    <property type="match status" value="1"/>
</dbReference>
<evidence type="ECO:0000256" key="3">
    <source>
        <dbReference type="ARBA" id="ARBA00022553"/>
    </source>
</evidence>
<evidence type="ECO:0000256" key="2">
    <source>
        <dbReference type="ARBA" id="ARBA00012438"/>
    </source>
</evidence>
<dbReference type="InterPro" id="IPR003594">
    <property type="entry name" value="HATPase_dom"/>
</dbReference>
<reference evidence="12 13" key="1">
    <citation type="journal article" date="2019" name="Int. J. Syst. Evol. Microbiol.">
        <title>The Global Catalogue of Microorganisms (GCM) 10K type strain sequencing project: providing services to taxonomists for standard genome sequencing and annotation.</title>
        <authorList>
            <consortium name="The Broad Institute Genomics Platform"/>
            <consortium name="The Broad Institute Genome Sequencing Center for Infectious Disease"/>
            <person name="Wu L."/>
            <person name="Ma J."/>
        </authorList>
    </citation>
    <scope>NUCLEOTIDE SEQUENCE [LARGE SCALE GENOMIC DNA]</scope>
    <source>
        <strain evidence="12 13">JCM 4805</strain>
    </source>
</reference>
<keyword evidence="8" id="KW-0902">Two-component regulatory system</keyword>
<keyword evidence="10" id="KW-0812">Transmembrane</keyword>
<evidence type="ECO:0000256" key="6">
    <source>
        <dbReference type="ARBA" id="ARBA00022777"/>
    </source>
</evidence>
<comment type="caution">
    <text evidence="12">The sequence shown here is derived from an EMBL/GenBank/DDBJ whole genome shotgun (WGS) entry which is preliminary data.</text>
</comment>
<dbReference type="Gene3D" id="1.20.5.1930">
    <property type="match status" value="1"/>
</dbReference>
<organism evidence="12 13">
    <name type="scientific">Streptomyces olivaceiscleroticus</name>
    <dbReference type="NCBI Taxonomy" id="68245"/>
    <lineage>
        <taxon>Bacteria</taxon>
        <taxon>Bacillati</taxon>
        <taxon>Actinomycetota</taxon>
        <taxon>Actinomycetes</taxon>
        <taxon>Kitasatosporales</taxon>
        <taxon>Streptomycetaceae</taxon>
        <taxon>Streptomyces</taxon>
    </lineage>
</organism>
<evidence type="ECO:0000256" key="9">
    <source>
        <dbReference type="SAM" id="Coils"/>
    </source>
</evidence>
<dbReference type="GO" id="GO:0016301">
    <property type="term" value="F:kinase activity"/>
    <property type="evidence" value="ECO:0007669"/>
    <property type="project" value="UniProtKB-KW"/>
</dbReference>
<feature type="domain" description="Histidine kinase" evidence="11">
    <location>
        <begin position="216"/>
        <end position="399"/>
    </location>
</feature>
<feature type="coiled-coil region" evidence="9">
    <location>
        <begin position="179"/>
        <end position="206"/>
    </location>
</feature>
<proteinExistence type="predicted"/>
<evidence type="ECO:0000256" key="5">
    <source>
        <dbReference type="ARBA" id="ARBA00022741"/>
    </source>
</evidence>
<dbReference type="PANTHER" id="PTHR24421:SF10">
    <property type="entry name" value="NITRATE_NITRITE SENSOR PROTEIN NARQ"/>
    <property type="match status" value="1"/>
</dbReference>
<dbReference type="PROSITE" id="PS50109">
    <property type="entry name" value="HIS_KIN"/>
    <property type="match status" value="1"/>
</dbReference>
<sequence>MPLSLPSRFWTRWPLREALAQEGVSPVRKRLARLVRALVLGALLWATAADSDVRGWVVPLGVAGVLAAGVAFWALFRTSLRRLLWPSVALLLLLEAGAFGFHEAGLTVPSVVLWCACAVTALERLPLAAAVPCTAAALVGYALLTNDGLWATALTTAGLALAGYTLRLDAEARGNAHRLLAQERAARAAEAEARAAEAESAALAERGRIAREIHDVLAHSLSAQLVHLEAARLLIQRSPDLEGSRAEVLERVTAARKMAREGLDGTREALSALRGEMPPVEEFLRELAASEGARLDVAGERRTLPPEAGLAVRRVAQEALTNVRKHAPGARVELRLEYAADQIGLRVRDSGGQGAPGELADSGSGYGLRGMRERAELLGGTLESGPDEEGFVVWLRVPA</sequence>
<evidence type="ECO:0000256" key="4">
    <source>
        <dbReference type="ARBA" id="ARBA00022679"/>
    </source>
</evidence>
<feature type="transmembrane region" description="Helical" evidence="10">
    <location>
        <begin position="127"/>
        <end position="144"/>
    </location>
</feature>
<dbReference type="InterPro" id="IPR036890">
    <property type="entry name" value="HATPase_C_sf"/>
</dbReference>
<keyword evidence="4" id="KW-0808">Transferase</keyword>
<evidence type="ECO:0000313" key="12">
    <source>
        <dbReference type="EMBL" id="GAA0476103.1"/>
    </source>
</evidence>
<evidence type="ECO:0000313" key="13">
    <source>
        <dbReference type="Proteomes" id="UP001500909"/>
    </source>
</evidence>
<dbReference type="Gene3D" id="3.30.565.10">
    <property type="entry name" value="Histidine kinase-like ATPase, C-terminal domain"/>
    <property type="match status" value="1"/>
</dbReference>
<dbReference type="Pfam" id="PF02518">
    <property type="entry name" value="HATPase_c"/>
    <property type="match status" value="1"/>
</dbReference>
<dbReference type="Proteomes" id="UP001500909">
    <property type="component" value="Unassembled WGS sequence"/>
</dbReference>
<evidence type="ECO:0000259" key="11">
    <source>
        <dbReference type="PROSITE" id="PS50109"/>
    </source>
</evidence>
<keyword evidence="9" id="KW-0175">Coiled coil</keyword>
<keyword evidence="7" id="KW-0067">ATP-binding</keyword>
<dbReference type="EMBL" id="BAAABY010000032">
    <property type="protein sequence ID" value="GAA0476103.1"/>
    <property type="molecule type" value="Genomic_DNA"/>
</dbReference>
<keyword evidence="5" id="KW-0547">Nucleotide-binding</keyword>
<feature type="transmembrane region" description="Helical" evidence="10">
    <location>
        <begin position="55"/>
        <end position="76"/>
    </location>
</feature>
<feature type="transmembrane region" description="Helical" evidence="10">
    <location>
        <begin position="83"/>
        <end position="100"/>
    </location>
</feature>
<evidence type="ECO:0000256" key="7">
    <source>
        <dbReference type="ARBA" id="ARBA00022840"/>
    </source>
</evidence>
<keyword evidence="3" id="KW-0597">Phosphoprotein</keyword>
<dbReference type="CDD" id="cd16917">
    <property type="entry name" value="HATPase_UhpB-NarQ-NarX-like"/>
    <property type="match status" value="1"/>
</dbReference>
<protein>
    <recommendedName>
        <fullName evidence="2">histidine kinase</fullName>
        <ecNumber evidence="2">2.7.13.3</ecNumber>
    </recommendedName>
</protein>